<dbReference type="Proteomes" id="UP000803844">
    <property type="component" value="Unassembled WGS sequence"/>
</dbReference>
<dbReference type="PANTHER" id="PTHR34414:SF1">
    <property type="entry name" value="SUBTILISIN-LIKE SERINE PROTEASE"/>
    <property type="match status" value="1"/>
</dbReference>
<dbReference type="PANTHER" id="PTHR34414">
    <property type="entry name" value="HET DOMAIN-CONTAINING PROTEIN-RELATED"/>
    <property type="match status" value="1"/>
</dbReference>
<dbReference type="EMBL" id="MU032345">
    <property type="protein sequence ID" value="KAF3768499.1"/>
    <property type="molecule type" value="Genomic_DNA"/>
</dbReference>
<dbReference type="AlphaFoldDB" id="A0A9P5CRF0"/>
<dbReference type="Pfam" id="PF20246">
    <property type="entry name" value="DUF6601"/>
    <property type="match status" value="1"/>
</dbReference>
<gene>
    <name evidence="1" type="ORF">M406DRAFT_249165</name>
</gene>
<dbReference type="OrthoDB" id="5086500at2759"/>
<name>A0A9P5CRF0_CRYP1</name>
<keyword evidence="2" id="KW-1185">Reference proteome</keyword>
<organism evidence="1 2">
    <name type="scientific">Cryphonectria parasitica (strain ATCC 38755 / EP155)</name>
    <dbReference type="NCBI Taxonomy" id="660469"/>
    <lineage>
        <taxon>Eukaryota</taxon>
        <taxon>Fungi</taxon>
        <taxon>Dikarya</taxon>
        <taxon>Ascomycota</taxon>
        <taxon>Pezizomycotina</taxon>
        <taxon>Sordariomycetes</taxon>
        <taxon>Sordariomycetidae</taxon>
        <taxon>Diaporthales</taxon>
        <taxon>Cryphonectriaceae</taxon>
        <taxon>Cryphonectria-Endothia species complex</taxon>
        <taxon>Cryphonectria</taxon>
    </lineage>
</organism>
<dbReference type="RefSeq" id="XP_040779460.1">
    <property type="nucleotide sequence ID" value="XM_040916592.1"/>
</dbReference>
<dbReference type="GeneID" id="63833721"/>
<sequence>SISPLYCQLVKRRIVVVTEDPKLHLVWIYDCIFVKLLLRYLGSHRFWQDYLCGDGGRTSRICRAALGYLRTYCYFVRYESDFRIAQDPSLCLILADVSWE</sequence>
<proteinExistence type="predicted"/>
<evidence type="ECO:0000313" key="1">
    <source>
        <dbReference type="EMBL" id="KAF3768499.1"/>
    </source>
</evidence>
<feature type="non-terminal residue" evidence="1">
    <location>
        <position position="1"/>
    </location>
</feature>
<accession>A0A9P5CRF0</accession>
<reference evidence="1" key="1">
    <citation type="journal article" date="2020" name="Phytopathology">
        <title>Genome sequence of the chestnut blight fungus Cryphonectria parasitica EP155: A fundamental resource for an archetypical invasive plant pathogen.</title>
        <authorList>
            <person name="Crouch J.A."/>
            <person name="Dawe A."/>
            <person name="Aerts A."/>
            <person name="Barry K."/>
            <person name="Churchill A.C.L."/>
            <person name="Grimwood J."/>
            <person name="Hillman B."/>
            <person name="Milgroom M.G."/>
            <person name="Pangilinan J."/>
            <person name="Smith M."/>
            <person name="Salamov A."/>
            <person name="Schmutz J."/>
            <person name="Yadav J."/>
            <person name="Grigoriev I.V."/>
            <person name="Nuss D."/>
        </authorList>
    </citation>
    <scope>NUCLEOTIDE SEQUENCE</scope>
    <source>
        <strain evidence="1">EP155</strain>
    </source>
</reference>
<dbReference type="InterPro" id="IPR046536">
    <property type="entry name" value="DUF6601"/>
</dbReference>
<comment type="caution">
    <text evidence="1">The sequence shown here is derived from an EMBL/GenBank/DDBJ whole genome shotgun (WGS) entry which is preliminary data.</text>
</comment>
<evidence type="ECO:0000313" key="2">
    <source>
        <dbReference type="Proteomes" id="UP000803844"/>
    </source>
</evidence>
<protein>
    <submittedName>
        <fullName evidence="1">Uncharacterized protein</fullName>
    </submittedName>
</protein>